<comment type="caution">
    <text evidence="1">The sequence shown here is derived from an EMBL/GenBank/DDBJ whole genome shotgun (WGS) entry which is preliminary data.</text>
</comment>
<dbReference type="AlphaFoldDB" id="A0A1G2HK65"/>
<evidence type="ECO:0000313" key="1">
    <source>
        <dbReference type="EMBL" id="OGZ62690.1"/>
    </source>
</evidence>
<name>A0A1G2HK65_9BACT</name>
<sequence>MENFNNLYHFIDIAKANRKYPDNTANNLKSALKIFEKELNADESKSINMIESSIEEIFRDVAIANKDKSILSLNTYKARLLKVINDYKKYGADPAKIQKWMPRLRQNLSEQKKKSTPLLIKKDKTDKENINLSNSIYSPVESVHKIEIVLESGAKAALSIPRGLKKTDAETIKAVINSLTAI</sequence>
<protein>
    <submittedName>
        <fullName evidence="1">Uncharacterized protein</fullName>
    </submittedName>
</protein>
<gene>
    <name evidence="1" type="ORF">A2812_00490</name>
</gene>
<proteinExistence type="predicted"/>
<evidence type="ECO:0000313" key="2">
    <source>
        <dbReference type="Proteomes" id="UP000177190"/>
    </source>
</evidence>
<accession>A0A1G2HK65</accession>
<organism evidence="1 2">
    <name type="scientific">Candidatus Staskawiczbacteria bacterium RIFCSPHIGHO2_01_FULL_36_16</name>
    <dbReference type="NCBI Taxonomy" id="1802200"/>
    <lineage>
        <taxon>Bacteria</taxon>
        <taxon>Candidatus Staskawicziibacteriota</taxon>
    </lineage>
</organism>
<reference evidence="1 2" key="1">
    <citation type="journal article" date="2016" name="Nat. Commun.">
        <title>Thousands of microbial genomes shed light on interconnected biogeochemical processes in an aquifer system.</title>
        <authorList>
            <person name="Anantharaman K."/>
            <person name="Brown C.T."/>
            <person name="Hug L.A."/>
            <person name="Sharon I."/>
            <person name="Castelle C.J."/>
            <person name="Probst A.J."/>
            <person name="Thomas B.C."/>
            <person name="Singh A."/>
            <person name="Wilkins M.J."/>
            <person name="Karaoz U."/>
            <person name="Brodie E.L."/>
            <person name="Williams K.H."/>
            <person name="Hubbard S.S."/>
            <person name="Banfield J.F."/>
        </authorList>
    </citation>
    <scope>NUCLEOTIDE SEQUENCE [LARGE SCALE GENOMIC DNA]</scope>
</reference>
<dbReference type="Proteomes" id="UP000177190">
    <property type="component" value="Unassembled WGS sequence"/>
</dbReference>
<dbReference type="EMBL" id="MHOM01000053">
    <property type="protein sequence ID" value="OGZ62690.1"/>
    <property type="molecule type" value="Genomic_DNA"/>
</dbReference>